<keyword evidence="4" id="KW-1185">Reference proteome</keyword>
<dbReference type="Gene3D" id="2.60.40.10">
    <property type="entry name" value="Immunoglobulins"/>
    <property type="match status" value="1"/>
</dbReference>
<feature type="transmembrane region" description="Helical" evidence="1">
    <location>
        <begin position="119"/>
        <end position="139"/>
    </location>
</feature>
<feature type="transmembrane region" description="Helical" evidence="1">
    <location>
        <begin position="281"/>
        <end position="304"/>
    </location>
</feature>
<feature type="transmembrane region" description="Helical" evidence="1">
    <location>
        <begin position="434"/>
        <end position="451"/>
    </location>
</feature>
<reference evidence="3 4" key="1">
    <citation type="submission" date="2015-09" db="EMBL/GenBank/DDBJ databases">
        <title>Genome sequence of Oxobacter pfennigii DSM 3222.</title>
        <authorList>
            <person name="Poehlein A."/>
            <person name="Bengelsdorf F.R."/>
            <person name="Schiel-Bengelsdorf B."/>
            <person name="Duerre P."/>
            <person name="Daniel R."/>
        </authorList>
    </citation>
    <scope>NUCLEOTIDE SEQUENCE [LARGE SCALE GENOMIC DNA]</scope>
    <source>
        <strain evidence="3 4">DSM 3222</strain>
    </source>
</reference>
<gene>
    <name evidence="3" type="ORF">OXPF_31310</name>
</gene>
<feature type="transmembrane region" description="Helical" evidence="1">
    <location>
        <begin position="541"/>
        <end position="560"/>
    </location>
</feature>
<dbReference type="Pfam" id="PF01757">
    <property type="entry name" value="Acyl_transf_3"/>
    <property type="match status" value="1"/>
</dbReference>
<dbReference type="AlphaFoldDB" id="A0A0P8WZ20"/>
<feature type="transmembrane region" description="Helical" evidence="1">
    <location>
        <begin position="42"/>
        <end position="63"/>
    </location>
</feature>
<comment type="caution">
    <text evidence="3">The sequence shown here is derived from an EMBL/GenBank/DDBJ whole genome shotgun (WGS) entry which is preliminary data.</text>
</comment>
<dbReference type="InterPro" id="IPR013783">
    <property type="entry name" value="Ig-like_fold"/>
</dbReference>
<protein>
    <submittedName>
        <fullName evidence="3">Acyltransferase family protein</fullName>
    </submittedName>
</protein>
<feature type="transmembrane region" description="Helical" evidence="1">
    <location>
        <begin position="178"/>
        <end position="197"/>
    </location>
</feature>
<keyword evidence="1" id="KW-0812">Transmembrane</keyword>
<feature type="transmembrane region" description="Helical" evidence="1">
    <location>
        <begin position="651"/>
        <end position="669"/>
    </location>
</feature>
<feature type="transmembrane region" description="Helical" evidence="1">
    <location>
        <begin position="676"/>
        <end position="694"/>
    </location>
</feature>
<feature type="transmembrane region" description="Helical" evidence="1">
    <location>
        <begin position="505"/>
        <end position="529"/>
    </location>
</feature>
<dbReference type="EMBL" id="LKET01000039">
    <property type="protein sequence ID" value="KPU43689.1"/>
    <property type="molecule type" value="Genomic_DNA"/>
</dbReference>
<evidence type="ECO:0000259" key="2">
    <source>
        <dbReference type="Pfam" id="PF01757"/>
    </source>
</evidence>
<keyword evidence="1" id="KW-1133">Transmembrane helix</keyword>
<evidence type="ECO:0000313" key="4">
    <source>
        <dbReference type="Proteomes" id="UP000050326"/>
    </source>
</evidence>
<feature type="transmembrane region" description="Helical" evidence="1">
    <location>
        <begin position="591"/>
        <end position="610"/>
    </location>
</feature>
<dbReference type="GO" id="GO:0016747">
    <property type="term" value="F:acyltransferase activity, transferring groups other than amino-acyl groups"/>
    <property type="evidence" value="ECO:0007669"/>
    <property type="project" value="InterPro"/>
</dbReference>
<dbReference type="Proteomes" id="UP000050326">
    <property type="component" value="Unassembled WGS sequence"/>
</dbReference>
<feature type="transmembrane region" description="Helical" evidence="1">
    <location>
        <begin position="85"/>
        <end position="107"/>
    </location>
</feature>
<feature type="transmembrane region" description="Helical" evidence="1">
    <location>
        <begin position="325"/>
        <end position="343"/>
    </location>
</feature>
<feature type="transmembrane region" description="Helical" evidence="1">
    <location>
        <begin position="12"/>
        <end position="30"/>
    </location>
</feature>
<feature type="domain" description="Acyltransferase 3" evidence="2">
    <location>
        <begin position="17"/>
        <end position="300"/>
    </location>
</feature>
<feature type="transmembrane region" description="Helical" evidence="1">
    <location>
        <begin position="151"/>
        <end position="169"/>
    </location>
</feature>
<feature type="transmembrane region" description="Helical" evidence="1">
    <location>
        <begin position="619"/>
        <end position="639"/>
    </location>
</feature>
<evidence type="ECO:0000256" key="1">
    <source>
        <dbReference type="SAM" id="Phobius"/>
    </source>
</evidence>
<name>A0A0P8WZ20_9CLOT</name>
<accession>A0A0P8WZ20</accession>
<evidence type="ECO:0000313" key="3">
    <source>
        <dbReference type="EMBL" id="KPU43689.1"/>
    </source>
</evidence>
<dbReference type="InterPro" id="IPR002656">
    <property type="entry name" value="Acyl_transf_3_dom"/>
</dbReference>
<organism evidence="3 4">
    <name type="scientific">Oxobacter pfennigii</name>
    <dbReference type="NCBI Taxonomy" id="36849"/>
    <lineage>
        <taxon>Bacteria</taxon>
        <taxon>Bacillati</taxon>
        <taxon>Bacillota</taxon>
        <taxon>Clostridia</taxon>
        <taxon>Eubacteriales</taxon>
        <taxon>Clostridiaceae</taxon>
        <taxon>Oxobacter</taxon>
    </lineage>
</organism>
<keyword evidence="1" id="KW-0472">Membrane</keyword>
<keyword evidence="3" id="KW-0808">Transferase</keyword>
<dbReference type="STRING" id="36849.OXPF_31310"/>
<feature type="transmembrane region" description="Helical" evidence="1">
    <location>
        <begin position="254"/>
        <end position="275"/>
    </location>
</feature>
<feature type="transmembrane region" description="Helical" evidence="1">
    <location>
        <begin position="471"/>
        <end position="493"/>
    </location>
</feature>
<keyword evidence="3" id="KW-0012">Acyltransferase</keyword>
<feature type="transmembrane region" description="Helical" evidence="1">
    <location>
        <begin position="209"/>
        <end position="226"/>
    </location>
</feature>
<proteinExistence type="predicted"/>
<sequence>MYIPYDLIRDIALLIDIPLFIFLSGWSVSYKEYKFSDIVKRIISNYIPYVIMIFFLIALLFLFDKVSVPRVTIYNWLTLKSFDSLGWHVVMGSMWFLPVYFVIYSITPIFQKLIKNNSLFIFTIIILILMNAIFTFTSINIQNLNIYTNVTLRYFTFYILFFILGMYFSDKYIALKEFLIIILGLLFIFLLYLGYYGSFDVQSNKFPPSVFYLIISLFSIFISIYIKNFELPCENLYKKNVFLKFLNYSGRNSLTIYLYQGFGGSVIYLLASKLIQLKVSWYIIMVLCFIVNILVTYLLTIIFTPINKNVNRFIELIYSKNSFKFILIIFSVFILVNMIIIVSPERYGDGFEYIYMLQALENHLTPDVLPQDIMDAQIILNQNNIVPYSDAYSGFFESLSGKMYSYHFFGYPLVVLPVKLVLKLFDINTLKSFQITNAIFYIISLWITYLYTEFDEKKKKILVLMLAVNPIIWYLRWTHPEVVTYSLIIISLVMFSRKKLKLSMLFSAIASMQNPPLVILMAIYLIFFIKQYKKDYKIKDAILMIISCIPAGIPSIFYYCNYATPNLIMKVGSAGIKYVSIQKIYDLLFDLNMGIFPYLPILLILFIYLLTRKLFKKDILSYIFAGGLLLMIILSAQTSNWNHGCSGLNRYAVWMIPIIIYYVILYIDIEKFKSAVAISLILSWFIVYHGGGFIPKLSHVEMLAPAKTILNNMPFIYSPDYEIFAERVLSIGDTTYADKFPIVYINNGNVMKALTDYKGLQKMSKLFEVIDKKYYNKLLLKFSKNPDKVMYINFKKNQMSQFTMSPLPDEGFRYDLNIENIPTIIGPNSNIQISANLKNISNYLWDNKFLENNKYAIGLSYHWLDSYGQVVIHDGLRTYLESPIKPGDIQNININILTPSNPGRYILEFDMIQENVAWFEDKGSNTIEIAVEIK</sequence>